<dbReference type="InterPro" id="IPR003738">
    <property type="entry name" value="SRAP"/>
</dbReference>
<sequence length="224" mass="25490">MCGRFTLFADLNEIVERFVINVGIQEENYSKSYNIAPSHSVLSVINDGTNNRLGYLRWGLLPPWASDEKIGYKLINARAETLSEKPSFRMAYQRKRCLVPANSFFEWKKTDHTKTPLCIKLKCSGLFAMAGLWESWRSPLGKIIHTCTIITTTPNHLVKDIHDRMPVILNPDDESKWLDPAVKDVNDLNGLLKPFPAELMDAYEVSSLVNSPKNNNHNVIQEIC</sequence>
<evidence type="ECO:0000256" key="3">
    <source>
        <dbReference type="ARBA" id="ARBA00022763"/>
    </source>
</evidence>
<dbReference type="GO" id="GO:0006508">
    <property type="term" value="P:proteolysis"/>
    <property type="evidence" value="ECO:0007669"/>
    <property type="project" value="UniProtKB-KW"/>
</dbReference>
<evidence type="ECO:0000256" key="1">
    <source>
        <dbReference type="ARBA" id="ARBA00008136"/>
    </source>
</evidence>
<dbReference type="PANTHER" id="PTHR13604:SF0">
    <property type="entry name" value="ABASIC SITE PROCESSING PROTEIN HMCES"/>
    <property type="match status" value="1"/>
</dbReference>
<dbReference type="EC" id="3.4.-.-" evidence="8"/>
<dbReference type="GO" id="GO:0008233">
    <property type="term" value="F:peptidase activity"/>
    <property type="evidence" value="ECO:0007669"/>
    <property type="project" value="UniProtKB-KW"/>
</dbReference>
<evidence type="ECO:0000256" key="6">
    <source>
        <dbReference type="ARBA" id="ARBA00023125"/>
    </source>
</evidence>
<evidence type="ECO:0000256" key="2">
    <source>
        <dbReference type="ARBA" id="ARBA00022670"/>
    </source>
</evidence>
<keyword evidence="3" id="KW-0227">DNA damage</keyword>
<gene>
    <name evidence="9" type="ORF">G4D63_12745</name>
</gene>
<dbReference type="PANTHER" id="PTHR13604">
    <property type="entry name" value="DC12-RELATED"/>
    <property type="match status" value="1"/>
</dbReference>
<dbReference type="AlphaFoldDB" id="A0A6M0QC19"/>
<dbReference type="GO" id="GO:0003697">
    <property type="term" value="F:single-stranded DNA binding"/>
    <property type="evidence" value="ECO:0007669"/>
    <property type="project" value="InterPro"/>
</dbReference>
<dbReference type="Proteomes" id="UP000481043">
    <property type="component" value="Unassembled WGS sequence"/>
</dbReference>
<name>A0A6M0QC19_9BACI</name>
<keyword evidence="6" id="KW-0238">DNA-binding</keyword>
<dbReference type="GO" id="GO:0106300">
    <property type="term" value="P:protein-DNA covalent cross-linking repair"/>
    <property type="evidence" value="ECO:0007669"/>
    <property type="project" value="InterPro"/>
</dbReference>
<dbReference type="GO" id="GO:0016829">
    <property type="term" value="F:lyase activity"/>
    <property type="evidence" value="ECO:0007669"/>
    <property type="project" value="UniProtKB-KW"/>
</dbReference>
<dbReference type="InterPro" id="IPR036590">
    <property type="entry name" value="SRAP-like"/>
</dbReference>
<protein>
    <recommendedName>
        <fullName evidence="8">Abasic site processing protein</fullName>
        <ecNumber evidence="8">3.4.-.-</ecNumber>
    </recommendedName>
</protein>
<evidence type="ECO:0000256" key="7">
    <source>
        <dbReference type="ARBA" id="ARBA00023239"/>
    </source>
</evidence>
<dbReference type="SUPFAM" id="SSF143081">
    <property type="entry name" value="BB1717-like"/>
    <property type="match status" value="1"/>
</dbReference>
<keyword evidence="2 8" id="KW-0645">Protease</keyword>
<evidence type="ECO:0000256" key="4">
    <source>
        <dbReference type="ARBA" id="ARBA00022801"/>
    </source>
</evidence>
<dbReference type="RefSeq" id="WP_163180058.1">
    <property type="nucleotide sequence ID" value="NZ_JAAIWM010000004.1"/>
</dbReference>
<comment type="similarity">
    <text evidence="1 8">Belongs to the SOS response-associated peptidase family.</text>
</comment>
<evidence type="ECO:0000313" key="10">
    <source>
        <dbReference type="Proteomes" id="UP000481043"/>
    </source>
</evidence>
<comment type="caution">
    <text evidence="9">The sequence shown here is derived from an EMBL/GenBank/DDBJ whole genome shotgun (WGS) entry which is preliminary data.</text>
</comment>
<reference evidence="9 10" key="1">
    <citation type="submission" date="2020-02" db="EMBL/GenBank/DDBJ databases">
        <title>Bacillus aquiflavi sp. nov., isolated from yellow water of strong flavor Chinese baijiu in Yibin region of China.</title>
        <authorList>
            <person name="Xie J."/>
        </authorList>
    </citation>
    <scope>NUCLEOTIDE SEQUENCE [LARGE SCALE GENOMIC DNA]</scope>
    <source>
        <strain evidence="9 10">SA4</strain>
    </source>
</reference>
<accession>A0A6M0QC19</accession>
<evidence type="ECO:0000256" key="5">
    <source>
        <dbReference type="ARBA" id="ARBA00023124"/>
    </source>
</evidence>
<keyword evidence="7" id="KW-0456">Lyase</keyword>
<proteinExistence type="inferred from homology"/>
<dbReference type="EMBL" id="JAAIWM010000004">
    <property type="protein sequence ID" value="NEY72598.1"/>
    <property type="molecule type" value="Genomic_DNA"/>
</dbReference>
<keyword evidence="4 8" id="KW-0378">Hydrolase</keyword>
<keyword evidence="5" id="KW-0190">Covalent protein-DNA linkage</keyword>
<dbReference type="Pfam" id="PF02586">
    <property type="entry name" value="SRAP"/>
    <property type="match status" value="1"/>
</dbReference>
<evidence type="ECO:0000313" key="9">
    <source>
        <dbReference type="EMBL" id="NEY72598.1"/>
    </source>
</evidence>
<keyword evidence="10" id="KW-1185">Reference proteome</keyword>
<evidence type="ECO:0000256" key="8">
    <source>
        <dbReference type="RuleBase" id="RU364100"/>
    </source>
</evidence>
<organism evidence="9 10">
    <name type="scientific">Bacillus mesophilus</name>
    <dbReference type="NCBI Taxonomy" id="1808955"/>
    <lineage>
        <taxon>Bacteria</taxon>
        <taxon>Bacillati</taxon>
        <taxon>Bacillota</taxon>
        <taxon>Bacilli</taxon>
        <taxon>Bacillales</taxon>
        <taxon>Bacillaceae</taxon>
        <taxon>Bacillus</taxon>
    </lineage>
</organism>
<dbReference type="Gene3D" id="3.90.1680.10">
    <property type="entry name" value="SOS response associated peptidase-like"/>
    <property type="match status" value="1"/>
</dbReference>